<sequence>MLSLFLSKVSPPCYP</sequence>
<accession>A0A0E9TYD9</accession>
<proteinExistence type="predicted"/>
<dbReference type="EMBL" id="GBXM01050632">
    <property type="protein sequence ID" value="JAH57945.1"/>
    <property type="molecule type" value="Transcribed_RNA"/>
</dbReference>
<organism evidence="1">
    <name type="scientific">Anguilla anguilla</name>
    <name type="common">European freshwater eel</name>
    <name type="synonym">Muraena anguilla</name>
    <dbReference type="NCBI Taxonomy" id="7936"/>
    <lineage>
        <taxon>Eukaryota</taxon>
        <taxon>Metazoa</taxon>
        <taxon>Chordata</taxon>
        <taxon>Craniata</taxon>
        <taxon>Vertebrata</taxon>
        <taxon>Euteleostomi</taxon>
        <taxon>Actinopterygii</taxon>
        <taxon>Neopterygii</taxon>
        <taxon>Teleostei</taxon>
        <taxon>Anguilliformes</taxon>
        <taxon>Anguillidae</taxon>
        <taxon>Anguilla</taxon>
    </lineage>
</organism>
<name>A0A0E9TYD9_ANGAN</name>
<reference evidence="1" key="2">
    <citation type="journal article" date="2015" name="Fish Shellfish Immunol.">
        <title>Early steps in the European eel (Anguilla anguilla)-Vibrio vulnificus interaction in the gills: Role of the RtxA13 toxin.</title>
        <authorList>
            <person name="Callol A."/>
            <person name="Pajuelo D."/>
            <person name="Ebbesson L."/>
            <person name="Teles M."/>
            <person name="MacKenzie S."/>
            <person name="Amaro C."/>
        </authorList>
    </citation>
    <scope>NUCLEOTIDE SEQUENCE</scope>
</reference>
<protein>
    <submittedName>
        <fullName evidence="1">Uncharacterized protein</fullName>
    </submittedName>
</protein>
<evidence type="ECO:0000313" key="1">
    <source>
        <dbReference type="EMBL" id="JAH57945.1"/>
    </source>
</evidence>
<reference evidence="1" key="1">
    <citation type="submission" date="2014-11" db="EMBL/GenBank/DDBJ databases">
        <authorList>
            <person name="Amaro Gonzalez C."/>
        </authorList>
    </citation>
    <scope>NUCLEOTIDE SEQUENCE</scope>
</reference>